<evidence type="ECO:0000256" key="2">
    <source>
        <dbReference type="ARBA" id="ARBA00022630"/>
    </source>
</evidence>
<dbReference type="InterPro" id="IPR036188">
    <property type="entry name" value="FAD/NAD-bd_sf"/>
</dbReference>
<proteinExistence type="inferred from homology"/>
<dbReference type="RefSeq" id="WP_186407775.1">
    <property type="nucleotide sequence ID" value="NZ_FLQX01000122.1"/>
</dbReference>
<evidence type="ECO:0000259" key="6">
    <source>
        <dbReference type="Pfam" id="PF05199"/>
    </source>
</evidence>
<evidence type="ECO:0000256" key="3">
    <source>
        <dbReference type="ARBA" id="ARBA00022827"/>
    </source>
</evidence>
<evidence type="ECO:0000313" key="8">
    <source>
        <dbReference type="Proteomes" id="UP000199169"/>
    </source>
</evidence>
<gene>
    <name evidence="7" type="ORF">ACCAA_450017</name>
</gene>
<keyword evidence="4" id="KW-0560">Oxidoreductase</keyword>
<dbReference type="GO" id="GO:0016614">
    <property type="term" value="F:oxidoreductase activity, acting on CH-OH group of donors"/>
    <property type="evidence" value="ECO:0007669"/>
    <property type="project" value="InterPro"/>
</dbReference>
<feature type="domain" description="Glucose-methanol-choline oxidoreductase N-terminal" evidence="5">
    <location>
        <begin position="78"/>
        <end position="295"/>
    </location>
</feature>
<keyword evidence="2" id="KW-0285">Flavoprotein</keyword>
<accession>A0A1A8XR06</accession>
<feature type="domain" description="Glucose-methanol-choline oxidoreductase C-terminal" evidence="6">
    <location>
        <begin position="379"/>
        <end position="514"/>
    </location>
</feature>
<dbReference type="Pfam" id="PF00732">
    <property type="entry name" value="GMC_oxred_N"/>
    <property type="match status" value="1"/>
</dbReference>
<evidence type="ECO:0000256" key="4">
    <source>
        <dbReference type="ARBA" id="ARBA00023002"/>
    </source>
</evidence>
<name>A0A1A8XR06_9PROT</name>
<sequence>MQDPIKLGLASGWKHIDASTLASGQTIETDVVIVGTGAGGGVTADLLSDAGLRVVLIEEGPLRSSTDFKMREADAYPQLYQESGARKTADKAINILQGRCVGGSTTVNWTSSFRTPAEVFAFWQSQFGLRQLSVESMSSWFAVMEHKLWVRPWDTPPNPNNKLLATGGEALGIDIGHLKRNVKGCWNLGYCGMGCPTNAKQSMLLTTIPAALDRGATLYTRLRAERLQVVGSRVSALDCVALQADGIHPAGKRVHLRARHFVVAGGAIGSPALLLRSGVPDPHRLLGKRTFLHPVVISSALMPDRVDAYAGAPQSIYSDHFLHQAPIDGPLGFKLEAAPLHPVLFATTLQGYGEAHARLMRDFSYASVLLALLRDGFNPDSRGGQVRLGGDGLPVLDYPLGEVIWEGARRALLAMAEIQFAAGARWVTPVHEGTTGYTSWPEARKAIAELPLKPFICRVVSAHVMGGCAMADTPQRGVVDHRGRHFWLANLSVHDGSVFPTSLGVNPQLSIYALIARNASLLAAELSGRPAPLIP</sequence>
<dbReference type="Gene3D" id="3.50.50.60">
    <property type="entry name" value="FAD/NAD(P)-binding domain"/>
    <property type="match status" value="2"/>
</dbReference>
<keyword evidence="8" id="KW-1185">Reference proteome</keyword>
<dbReference type="SUPFAM" id="SSF51905">
    <property type="entry name" value="FAD/NAD(P)-binding domain"/>
    <property type="match status" value="1"/>
</dbReference>
<comment type="similarity">
    <text evidence="1">Belongs to the GMC oxidoreductase family.</text>
</comment>
<evidence type="ECO:0000256" key="1">
    <source>
        <dbReference type="ARBA" id="ARBA00010790"/>
    </source>
</evidence>
<dbReference type="Proteomes" id="UP000199169">
    <property type="component" value="Unassembled WGS sequence"/>
</dbReference>
<dbReference type="GO" id="GO:0050660">
    <property type="term" value="F:flavin adenine dinucleotide binding"/>
    <property type="evidence" value="ECO:0007669"/>
    <property type="project" value="InterPro"/>
</dbReference>
<dbReference type="Pfam" id="PF05199">
    <property type="entry name" value="GMC_oxred_C"/>
    <property type="match status" value="1"/>
</dbReference>
<reference evidence="7 8" key="1">
    <citation type="submission" date="2016-06" db="EMBL/GenBank/DDBJ databases">
        <authorList>
            <person name="Kjaerup R.B."/>
            <person name="Dalgaard T.S."/>
            <person name="Juul-Madsen H.R."/>
        </authorList>
    </citation>
    <scope>NUCLEOTIDE SEQUENCE [LARGE SCALE GENOMIC DNA]</scope>
    <source>
        <strain evidence="7">3</strain>
    </source>
</reference>
<dbReference type="PANTHER" id="PTHR46056">
    <property type="entry name" value="LONG-CHAIN-ALCOHOL OXIDASE"/>
    <property type="match status" value="1"/>
</dbReference>
<keyword evidence="3" id="KW-0274">FAD</keyword>
<dbReference type="STRING" id="1860102.ACCAA_450017"/>
<organism evidence="7 8">
    <name type="scientific">Candidatus Accumulibacter aalborgensis</name>
    <dbReference type="NCBI Taxonomy" id="1860102"/>
    <lineage>
        <taxon>Bacteria</taxon>
        <taxon>Pseudomonadati</taxon>
        <taxon>Pseudomonadota</taxon>
        <taxon>Betaproteobacteria</taxon>
        <taxon>Candidatus Accumulibacter</taxon>
    </lineage>
</organism>
<dbReference type="PANTHER" id="PTHR46056:SF12">
    <property type="entry name" value="LONG-CHAIN-ALCOHOL OXIDASE"/>
    <property type="match status" value="1"/>
</dbReference>
<dbReference type="InterPro" id="IPR000172">
    <property type="entry name" value="GMC_OxRdtase_N"/>
</dbReference>
<dbReference type="InterPro" id="IPR007867">
    <property type="entry name" value="GMC_OxRtase_C"/>
</dbReference>
<evidence type="ECO:0000313" key="7">
    <source>
        <dbReference type="EMBL" id="SBT07569.1"/>
    </source>
</evidence>
<evidence type="ECO:0000259" key="5">
    <source>
        <dbReference type="Pfam" id="PF00732"/>
    </source>
</evidence>
<dbReference type="AlphaFoldDB" id="A0A1A8XR06"/>
<protein>
    <submittedName>
        <fullName evidence="7">Glucose-methanol-choline oxidoreductase</fullName>
    </submittedName>
</protein>
<dbReference type="EMBL" id="FLQX01000122">
    <property type="protein sequence ID" value="SBT07569.1"/>
    <property type="molecule type" value="Genomic_DNA"/>
</dbReference>